<reference evidence="1 2" key="1">
    <citation type="submission" date="2018-06" db="EMBL/GenBank/DDBJ databases">
        <title>Spirosoma sp. HMF3257 Genome sequencing and assembly.</title>
        <authorList>
            <person name="Kang H."/>
            <person name="Cha I."/>
            <person name="Kim H."/>
            <person name="Kang J."/>
            <person name="Joh K."/>
        </authorList>
    </citation>
    <scope>NUCLEOTIDE SEQUENCE [LARGE SCALE GENOMIC DNA]</scope>
    <source>
        <strain evidence="1 2">HMF3257</strain>
    </source>
</reference>
<comment type="caution">
    <text evidence="1">The sequence shown here is derived from an EMBL/GenBank/DDBJ whole genome shotgun (WGS) entry which is preliminary data.</text>
</comment>
<proteinExistence type="predicted"/>
<gene>
    <name evidence="1" type="ORF">HMF3257_09715</name>
</gene>
<dbReference type="Pfam" id="PF13707">
    <property type="entry name" value="RloB"/>
    <property type="match status" value="1"/>
</dbReference>
<dbReference type="OrthoDB" id="9796523at2"/>
<name>A0A327NJD6_9BACT</name>
<dbReference type="InterPro" id="IPR025591">
    <property type="entry name" value="RloB"/>
</dbReference>
<dbReference type="EMBL" id="QLII01000001">
    <property type="protein sequence ID" value="RAI74479.1"/>
    <property type="molecule type" value="Genomic_DNA"/>
</dbReference>
<keyword evidence="2" id="KW-1185">Reference proteome</keyword>
<evidence type="ECO:0000313" key="1">
    <source>
        <dbReference type="EMBL" id="RAI74479.1"/>
    </source>
</evidence>
<dbReference type="AlphaFoldDB" id="A0A327NJD6"/>
<accession>A0A327NJD6</accession>
<organism evidence="1 2">
    <name type="scientific">Spirosoma telluris</name>
    <dbReference type="NCBI Taxonomy" id="2183553"/>
    <lineage>
        <taxon>Bacteria</taxon>
        <taxon>Pseudomonadati</taxon>
        <taxon>Bacteroidota</taxon>
        <taxon>Cytophagia</taxon>
        <taxon>Cytophagales</taxon>
        <taxon>Cytophagaceae</taxon>
        <taxon>Spirosoma</taxon>
    </lineage>
</organism>
<protein>
    <submittedName>
        <fullName evidence="1">RloB domain-containing protein</fullName>
    </submittedName>
</protein>
<sequence>MARKAKVDNAVLKRLARQEDSRKQDVNNKRRYYLIVCEGTETEPNYFTGLKDNLLLGVIDTIELRVEGTGHNTLTVIEDAQKARKRLEDSSSRTFDEVWAVIDRDSFPEDHFNNAIFKGQAVGVKCAWTNEAFELWYLLHFQFFHNGMSRKQYKALIERELSQKLGRNYTYQKNSKEMYSLLSKHGNQEQAILWAEKLEVAFVGQTDYANHNPCTKVHTLIAKLLYPDKKEDESMTDYLQRRRTKIRKKL</sequence>
<dbReference type="RefSeq" id="WP_111341790.1">
    <property type="nucleotide sequence ID" value="NZ_QLII01000001.1"/>
</dbReference>
<evidence type="ECO:0000313" key="2">
    <source>
        <dbReference type="Proteomes" id="UP000249016"/>
    </source>
</evidence>
<dbReference type="Proteomes" id="UP000249016">
    <property type="component" value="Unassembled WGS sequence"/>
</dbReference>